<comment type="caution">
    <text evidence="4">The sequence shown here is derived from an EMBL/GenBank/DDBJ whole genome shotgun (WGS) entry which is preliminary data.</text>
</comment>
<feature type="domain" description="Tryptophan synthase beta chain-like PALP" evidence="3">
    <location>
        <begin position="16"/>
        <end position="308"/>
    </location>
</feature>
<dbReference type="EMBL" id="JAQQKV010000002">
    <property type="protein sequence ID" value="MDC7676619.1"/>
    <property type="molecule type" value="Genomic_DNA"/>
</dbReference>
<protein>
    <submittedName>
        <fullName evidence="4">Serine/threonine dehydratase</fullName>
    </submittedName>
</protein>
<keyword evidence="5" id="KW-1185">Reference proteome</keyword>
<name>A0ABT5HK46_9CAUL</name>
<dbReference type="Pfam" id="PF00291">
    <property type="entry name" value="PALP"/>
    <property type="match status" value="1"/>
</dbReference>
<accession>A0ABT5HK46</accession>
<evidence type="ECO:0000313" key="5">
    <source>
        <dbReference type="Proteomes" id="UP001218579"/>
    </source>
</evidence>
<dbReference type="InterPro" id="IPR036052">
    <property type="entry name" value="TrpB-like_PALP_sf"/>
</dbReference>
<sequence length="331" mass="35374">MNTPAHILAAQSRIAGFVHRTPLMESSTLNAQLGHRIVFKCENLQKIGAFKVRGAMNTLLTLKEQGALPDHVTCFSSGNHAQAVAYGAKTLGLKATIFIPANASSLKIEATRAHGAEVVVTKTRQEAESAVQAVIDQGAVFIHPYDDDRVMAGQGTAALEAFQDAPQKNVKAFNAVFAPCGGGGLVSGTWLAAQAASPETKVFGVEPLNANDAARTLRDGKIFKWDQAPDTIADGVRTLYVSERTLGFLKQTNGVLEVSEDDILYWTQWLTHLLKLTIEPTSAGCMAGVVQYLRTQTEPQTVLVILSGGNVAPETQAQIWAEDRLGAVPGL</sequence>
<organism evidence="4 5">
    <name type="scientific">Asticcacaulis machinosus</name>
    <dbReference type="NCBI Taxonomy" id="2984211"/>
    <lineage>
        <taxon>Bacteria</taxon>
        <taxon>Pseudomonadati</taxon>
        <taxon>Pseudomonadota</taxon>
        <taxon>Alphaproteobacteria</taxon>
        <taxon>Caulobacterales</taxon>
        <taxon>Caulobacteraceae</taxon>
        <taxon>Asticcacaulis</taxon>
    </lineage>
</organism>
<evidence type="ECO:0000313" key="4">
    <source>
        <dbReference type="EMBL" id="MDC7676619.1"/>
    </source>
</evidence>
<dbReference type="PANTHER" id="PTHR43050">
    <property type="entry name" value="SERINE / THREONINE RACEMASE FAMILY MEMBER"/>
    <property type="match status" value="1"/>
</dbReference>
<dbReference type="Proteomes" id="UP001218579">
    <property type="component" value="Unassembled WGS sequence"/>
</dbReference>
<dbReference type="RefSeq" id="WP_272744952.1">
    <property type="nucleotide sequence ID" value="NZ_JAQQKV010000002.1"/>
</dbReference>
<dbReference type="InterPro" id="IPR001926">
    <property type="entry name" value="TrpB-like_PALP"/>
</dbReference>
<evidence type="ECO:0000259" key="3">
    <source>
        <dbReference type="Pfam" id="PF00291"/>
    </source>
</evidence>
<dbReference type="CDD" id="cd01562">
    <property type="entry name" value="Thr-dehyd"/>
    <property type="match status" value="1"/>
</dbReference>
<evidence type="ECO:0000256" key="1">
    <source>
        <dbReference type="ARBA" id="ARBA00001933"/>
    </source>
</evidence>
<dbReference type="PANTHER" id="PTHR43050:SF1">
    <property type="entry name" value="SERINE RACEMASE"/>
    <property type="match status" value="1"/>
</dbReference>
<keyword evidence="2" id="KW-0663">Pyridoxal phosphate</keyword>
<evidence type="ECO:0000256" key="2">
    <source>
        <dbReference type="ARBA" id="ARBA00022898"/>
    </source>
</evidence>
<proteinExistence type="predicted"/>
<dbReference type="Gene3D" id="3.40.50.1100">
    <property type="match status" value="2"/>
</dbReference>
<dbReference type="NCBIfam" id="NF005147">
    <property type="entry name" value="PRK06608.1"/>
    <property type="match status" value="1"/>
</dbReference>
<dbReference type="SUPFAM" id="SSF53686">
    <property type="entry name" value="Tryptophan synthase beta subunit-like PLP-dependent enzymes"/>
    <property type="match status" value="1"/>
</dbReference>
<comment type="cofactor">
    <cofactor evidence="1">
        <name>pyridoxal 5'-phosphate</name>
        <dbReference type="ChEBI" id="CHEBI:597326"/>
    </cofactor>
</comment>
<gene>
    <name evidence="4" type="ORF">PQU98_10785</name>
</gene>
<reference evidence="4 5" key="1">
    <citation type="submission" date="2023-01" db="EMBL/GenBank/DDBJ databases">
        <title>Novel species of the genus Asticcacaulis isolated from rivers.</title>
        <authorList>
            <person name="Lu H."/>
        </authorList>
    </citation>
    <scope>NUCLEOTIDE SEQUENCE [LARGE SCALE GENOMIC DNA]</scope>
    <source>
        <strain evidence="4 5">LKC15W</strain>
    </source>
</reference>